<name>A0ABW5QGU0_9HYPH</name>
<gene>
    <name evidence="3" type="ORF">ACFSX5_04095</name>
</gene>
<evidence type="ECO:0000256" key="1">
    <source>
        <dbReference type="PROSITE-ProRule" id="PRU00169"/>
    </source>
</evidence>
<proteinExistence type="predicted"/>
<comment type="caution">
    <text evidence="1">Lacks conserved residue(s) required for the propagation of feature annotation.</text>
</comment>
<organism evidence="3 4">
    <name type="scientific">Devosia albogilva</name>
    <dbReference type="NCBI Taxonomy" id="429726"/>
    <lineage>
        <taxon>Bacteria</taxon>
        <taxon>Pseudomonadati</taxon>
        <taxon>Pseudomonadota</taxon>
        <taxon>Alphaproteobacteria</taxon>
        <taxon>Hyphomicrobiales</taxon>
        <taxon>Devosiaceae</taxon>
        <taxon>Devosia</taxon>
    </lineage>
</organism>
<dbReference type="SUPFAM" id="SSF52172">
    <property type="entry name" value="CheY-like"/>
    <property type="match status" value="1"/>
</dbReference>
<comment type="caution">
    <text evidence="3">The sequence shown here is derived from an EMBL/GenBank/DDBJ whole genome shotgun (WGS) entry which is preliminary data.</text>
</comment>
<dbReference type="Proteomes" id="UP001597521">
    <property type="component" value="Unassembled WGS sequence"/>
</dbReference>
<dbReference type="PROSITE" id="PS50110">
    <property type="entry name" value="RESPONSE_REGULATORY"/>
    <property type="match status" value="1"/>
</dbReference>
<evidence type="ECO:0000313" key="3">
    <source>
        <dbReference type="EMBL" id="MFD2646975.1"/>
    </source>
</evidence>
<dbReference type="SMART" id="SM00448">
    <property type="entry name" value="REC"/>
    <property type="match status" value="1"/>
</dbReference>
<accession>A0ABW5QGU0</accession>
<protein>
    <recommendedName>
        <fullName evidence="2">Response regulatory domain-containing protein</fullName>
    </recommendedName>
</protein>
<dbReference type="InterPro" id="IPR011006">
    <property type="entry name" value="CheY-like_superfamily"/>
</dbReference>
<evidence type="ECO:0000313" key="4">
    <source>
        <dbReference type="Proteomes" id="UP001597521"/>
    </source>
</evidence>
<evidence type="ECO:0000259" key="2">
    <source>
        <dbReference type="PROSITE" id="PS50110"/>
    </source>
</evidence>
<sequence>MSPGKTALVIEAEFLIALDLQRMLEAHGFAETLLARHAAEALELSGSWQRLSLAVVEIRLHDQPSFDLLTALQEHQVPTVAITSDVELTHGIDGFATIPVLGKPLSEDQLASAIHRTLGALA</sequence>
<reference evidence="4" key="1">
    <citation type="journal article" date="2019" name="Int. J. Syst. Evol. Microbiol.">
        <title>The Global Catalogue of Microorganisms (GCM) 10K type strain sequencing project: providing services to taxonomists for standard genome sequencing and annotation.</title>
        <authorList>
            <consortium name="The Broad Institute Genomics Platform"/>
            <consortium name="The Broad Institute Genome Sequencing Center for Infectious Disease"/>
            <person name="Wu L."/>
            <person name="Ma J."/>
        </authorList>
    </citation>
    <scope>NUCLEOTIDE SEQUENCE [LARGE SCALE GENOMIC DNA]</scope>
    <source>
        <strain evidence="4">CCM 7427</strain>
    </source>
</reference>
<dbReference type="InterPro" id="IPR001789">
    <property type="entry name" value="Sig_transdc_resp-reg_receiver"/>
</dbReference>
<dbReference type="RefSeq" id="WP_386832019.1">
    <property type="nucleotide sequence ID" value="NZ_JBHUNP010000001.1"/>
</dbReference>
<dbReference type="EMBL" id="JBHUNP010000001">
    <property type="protein sequence ID" value="MFD2646975.1"/>
    <property type="molecule type" value="Genomic_DNA"/>
</dbReference>
<keyword evidence="4" id="KW-1185">Reference proteome</keyword>
<dbReference type="Gene3D" id="3.40.50.2300">
    <property type="match status" value="1"/>
</dbReference>
<feature type="domain" description="Response regulatory" evidence="2">
    <location>
        <begin position="6"/>
        <end position="118"/>
    </location>
</feature>